<organism evidence="4 5">
    <name type="scientific">Plasmodium inui San Antonio 1</name>
    <dbReference type="NCBI Taxonomy" id="1237626"/>
    <lineage>
        <taxon>Eukaryota</taxon>
        <taxon>Sar</taxon>
        <taxon>Alveolata</taxon>
        <taxon>Apicomplexa</taxon>
        <taxon>Aconoidasida</taxon>
        <taxon>Haemosporida</taxon>
        <taxon>Plasmodiidae</taxon>
        <taxon>Plasmodium</taxon>
        <taxon>Plasmodium (Plasmodium)</taxon>
    </lineage>
</organism>
<dbReference type="OrthoDB" id="377798at2759"/>
<gene>
    <name evidence="4" type="ORF">C922_05042</name>
</gene>
<feature type="compositionally biased region" description="Basic and acidic residues" evidence="1">
    <location>
        <begin position="104"/>
        <end position="117"/>
    </location>
</feature>
<feature type="compositionally biased region" description="Polar residues" evidence="1">
    <location>
        <begin position="217"/>
        <end position="229"/>
    </location>
</feature>
<dbReference type="InterPro" id="IPR044885">
    <property type="entry name" value="PRESA_N_sf"/>
</dbReference>
<feature type="compositionally biased region" description="Basic and acidic residues" evidence="1">
    <location>
        <begin position="347"/>
        <end position="357"/>
    </location>
</feature>
<feature type="region of interest" description="Disordered" evidence="1">
    <location>
        <begin position="554"/>
        <end position="711"/>
    </location>
</feature>
<feature type="compositionally biased region" description="Basic and acidic residues" evidence="1">
    <location>
        <begin position="384"/>
        <end position="405"/>
    </location>
</feature>
<dbReference type="AlphaFoldDB" id="W7AH33"/>
<dbReference type="PANTHER" id="PTHR36193:SF23">
    <property type="entry name" value="PHISTB DOMAIN-CONTAINING RESA-LIKE PROTEIN 1"/>
    <property type="match status" value="1"/>
</dbReference>
<keyword evidence="2" id="KW-0472">Membrane</keyword>
<evidence type="ECO:0000313" key="5">
    <source>
        <dbReference type="Proteomes" id="UP000030640"/>
    </source>
</evidence>
<keyword evidence="5" id="KW-1185">Reference proteome</keyword>
<dbReference type="Proteomes" id="UP000030640">
    <property type="component" value="Unassembled WGS sequence"/>
</dbReference>
<dbReference type="NCBIfam" id="TIGR01639">
    <property type="entry name" value="P_fal_TIGR01639"/>
    <property type="match status" value="1"/>
</dbReference>
<dbReference type="EMBL" id="KI965494">
    <property type="protein sequence ID" value="EUD64571.1"/>
    <property type="molecule type" value="Genomic_DNA"/>
</dbReference>
<feature type="compositionally biased region" description="Basic and acidic residues" evidence="1">
    <location>
        <begin position="568"/>
        <end position="580"/>
    </location>
</feature>
<evidence type="ECO:0000259" key="3">
    <source>
        <dbReference type="Pfam" id="PF09687"/>
    </source>
</evidence>
<proteinExistence type="predicted"/>
<dbReference type="InterPro" id="IPR006526">
    <property type="entry name" value="Export_prot_PHISTa/b/c"/>
</dbReference>
<feature type="compositionally biased region" description="Basic and acidic residues" evidence="1">
    <location>
        <begin position="455"/>
        <end position="468"/>
    </location>
</feature>
<feature type="compositionally biased region" description="Basic and acidic residues" evidence="1">
    <location>
        <begin position="173"/>
        <end position="200"/>
    </location>
</feature>
<evidence type="ECO:0000256" key="2">
    <source>
        <dbReference type="SAM" id="Phobius"/>
    </source>
</evidence>
<feature type="compositionally biased region" description="Basic and acidic residues" evidence="1">
    <location>
        <begin position="230"/>
        <end position="254"/>
    </location>
</feature>
<evidence type="ECO:0000313" key="4">
    <source>
        <dbReference type="EMBL" id="EUD64571.1"/>
    </source>
</evidence>
<feature type="domain" description="Plasmodium RESA N-terminal" evidence="3">
    <location>
        <begin position="763"/>
        <end position="886"/>
    </location>
</feature>
<dbReference type="InterPro" id="IPR019111">
    <property type="entry name" value="PRESA_N"/>
</dbReference>
<sequence length="900" mass="104111">MRPCNIPIIVLSGTSSPADIKRAIDRSNQTVVKSDGRKNRCKSKKTFADFNLASLPYKVLFIFGVIVVLLQNNTTSSSLEVNKNGRSLGEYYEEDLYEYDRRGGRGSRWQKEEDMHKPRMRGSNEDYYDERKTGYPSSPGDKHTFHHIPAIPLYDDEEHDKGNVIPDIQPTPKKPDDDHTDKDEHSKIDPEPEVPSKPDDNPPSTTLTAASPDGENKPNNTNEIVINKTQEPKEDDDKSHEIVIHQNQNDKHDDDENPEIVIPNPHKEKPDDDKSHEIVIPNPHKEKPDDDRSHERESSSTHKGKQEDDKSHENVIPETDEDRHGSRTPHTDHKGRIIANPEAPLGRGDDHHHDAPHRPQHAQGNALRGTMHQCSNGPNRRHDKGQDEREFRTPDQHRRAVDNRRGGGGYDDYNGPDGYRGHYGRRFGDHHREAYYASSEISYDDEFPRTGGRGSDGRSIHYEKTQERIDEDIPSPHNGQLRGSDDRSIHFAKTQRMIDEDIPYPPNGRFRRSDDRSINYAEIEKMIDEDIPYPPNGRFRRSDDRSIHYEEIQKMINEDIPSPPNGRLRGEDDRSNHYERYNSTNYEEDFNRVPRAGRMESANPFNAPKGAKDDDHTIQGFSHQGFIDDVNDARNFPNSKCPSPGPHRDPREICPSRTLPAKPDDQFFDEDRFDPHDGPGKFPDGRKKFMAGGPQGNQGGRGPQARGARPDMEEDMYSSFREFMRKSPDNRGEDGGRKLHGLPDRDNEEPRLRCTRSELQDQMAEQELNCKIRNLRPETPVKEMFVLFNQVLSLERKKFVRMQEYIMQYSQYLQKTLMLPTSIRMKYWWRAHYNMTDELIKKERGDFQDFYALVTGGQCERGDFLSFVNAKRKSWAELRDLMTSIWMEILTYKMKKHSKL</sequence>
<feature type="transmembrane region" description="Helical" evidence="2">
    <location>
        <begin position="47"/>
        <end position="70"/>
    </location>
</feature>
<dbReference type="Pfam" id="PF09687">
    <property type="entry name" value="PRESAN"/>
    <property type="match status" value="1"/>
</dbReference>
<dbReference type="PANTHER" id="PTHR36193">
    <property type="entry name" value="PHISTB DOMAIN-CONTAINING RESA-LIKE PROTEIN 1"/>
    <property type="match status" value="1"/>
</dbReference>
<feature type="region of interest" description="Disordered" evidence="1">
    <location>
        <begin position="724"/>
        <end position="749"/>
    </location>
</feature>
<reference evidence="4 5" key="1">
    <citation type="submission" date="2013-02" db="EMBL/GenBank/DDBJ databases">
        <title>The Genome Sequence of Plasmodium inui San Antonio 1.</title>
        <authorList>
            <consortium name="The Broad Institute Genome Sequencing Platform"/>
            <consortium name="The Broad Institute Genome Sequencing Center for Infectious Disease"/>
            <person name="Neafsey D."/>
            <person name="Cheeseman I."/>
            <person name="Volkman S."/>
            <person name="Adams J."/>
            <person name="Walker B."/>
            <person name="Young S.K."/>
            <person name="Zeng Q."/>
            <person name="Gargeya S."/>
            <person name="Fitzgerald M."/>
            <person name="Haas B."/>
            <person name="Abouelleil A."/>
            <person name="Alvarado L."/>
            <person name="Arachchi H.M."/>
            <person name="Berlin A.M."/>
            <person name="Chapman S.B."/>
            <person name="Dewar J."/>
            <person name="Goldberg J."/>
            <person name="Griggs A."/>
            <person name="Gujja S."/>
            <person name="Hansen M."/>
            <person name="Howarth C."/>
            <person name="Imamovic A."/>
            <person name="Larimer J."/>
            <person name="McCowan C."/>
            <person name="Murphy C."/>
            <person name="Neiman D."/>
            <person name="Pearson M."/>
            <person name="Priest M."/>
            <person name="Roberts A."/>
            <person name="Saif S."/>
            <person name="Shea T."/>
            <person name="Sisk P."/>
            <person name="Sykes S."/>
            <person name="Wortman J."/>
            <person name="Nusbaum C."/>
            <person name="Birren B."/>
        </authorList>
    </citation>
    <scope>NUCLEOTIDE SEQUENCE [LARGE SCALE GENOMIC DNA]</scope>
    <source>
        <strain evidence="4 5">San Antonio 1</strain>
    </source>
</reference>
<feature type="compositionally biased region" description="Basic and acidic residues" evidence="1">
    <location>
        <begin position="662"/>
        <end position="687"/>
    </location>
</feature>
<keyword evidence="2" id="KW-1133">Transmembrane helix</keyword>
<dbReference type="VEuPathDB" id="PlasmoDB:C922_05042"/>
<accession>W7AH33</accession>
<dbReference type="GeneID" id="20040316"/>
<protein>
    <recommendedName>
        <fullName evidence="3">Plasmodium RESA N-terminal domain-containing protein</fullName>
    </recommendedName>
</protein>
<feature type="region of interest" description="Disordered" evidence="1">
    <location>
        <begin position="438"/>
        <end position="516"/>
    </location>
</feature>
<dbReference type="Gene3D" id="6.10.280.180">
    <property type="entry name" value="Plasmodium RESA, N-terminal helical domain"/>
    <property type="match status" value="1"/>
</dbReference>
<feature type="compositionally biased region" description="Gly residues" evidence="1">
    <location>
        <begin position="693"/>
        <end position="702"/>
    </location>
</feature>
<feature type="region of interest" description="Disordered" evidence="1">
    <location>
        <begin position="104"/>
        <end position="426"/>
    </location>
</feature>
<evidence type="ECO:0000256" key="1">
    <source>
        <dbReference type="SAM" id="MobiDB-lite"/>
    </source>
</evidence>
<keyword evidence="2" id="KW-0812">Transmembrane</keyword>
<name>W7AH33_9APIC</name>
<feature type="compositionally biased region" description="Basic and acidic residues" evidence="1">
    <location>
        <begin position="265"/>
        <end position="335"/>
    </location>
</feature>
<dbReference type="RefSeq" id="XP_008818837.1">
    <property type="nucleotide sequence ID" value="XM_008820615.1"/>
</dbReference>